<dbReference type="HAMAP" id="MF_00523">
    <property type="entry name" value="LpxD"/>
    <property type="match status" value="1"/>
</dbReference>
<keyword evidence="2 7" id="KW-0441">Lipid A biosynthesis</keyword>
<dbReference type="CDD" id="cd03352">
    <property type="entry name" value="LbH_LpxD"/>
    <property type="match status" value="1"/>
</dbReference>
<evidence type="ECO:0000256" key="6">
    <source>
        <dbReference type="ARBA" id="ARBA00023315"/>
    </source>
</evidence>
<dbReference type="Proteomes" id="UP000198744">
    <property type="component" value="Unassembled WGS sequence"/>
</dbReference>
<dbReference type="Pfam" id="PF04613">
    <property type="entry name" value="LpxD"/>
    <property type="match status" value="1"/>
</dbReference>
<keyword evidence="3 7" id="KW-0808">Transferase</keyword>
<organism evidence="9 10">
    <name type="scientific">Syntrophus gentianae</name>
    <dbReference type="NCBI Taxonomy" id="43775"/>
    <lineage>
        <taxon>Bacteria</taxon>
        <taxon>Pseudomonadati</taxon>
        <taxon>Thermodesulfobacteriota</taxon>
        <taxon>Syntrophia</taxon>
        <taxon>Syntrophales</taxon>
        <taxon>Syntrophaceae</taxon>
        <taxon>Syntrophus</taxon>
    </lineage>
</organism>
<proteinExistence type="inferred from homology"/>
<evidence type="ECO:0000313" key="10">
    <source>
        <dbReference type="Proteomes" id="UP000198744"/>
    </source>
</evidence>
<dbReference type="NCBIfam" id="NF002060">
    <property type="entry name" value="PRK00892.1"/>
    <property type="match status" value="1"/>
</dbReference>
<accession>A0A1H7W9G2</accession>
<comment type="catalytic activity">
    <reaction evidence="7">
        <text>a UDP-3-O-[(3R)-3-hydroxyacyl]-alpha-D-glucosamine + a (3R)-hydroxyacyl-[ACP] = a UDP-2-N,3-O-bis[(3R)-3-hydroxyacyl]-alpha-D-glucosamine + holo-[ACP] + H(+)</text>
        <dbReference type="Rhea" id="RHEA:53836"/>
        <dbReference type="Rhea" id="RHEA-COMP:9685"/>
        <dbReference type="Rhea" id="RHEA-COMP:9945"/>
        <dbReference type="ChEBI" id="CHEBI:15378"/>
        <dbReference type="ChEBI" id="CHEBI:64479"/>
        <dbReference type="ChEBI" id="CHEBI:78827"/>
        <dbReference type="ChEBI" id="CHEBI:137740"/>
        <dbReference type="ChEBI" id="CHEBI:137748"/>
        <dbReference type="EC" id="2.3.1.191"/>
    </reaction>
</comment>
<dbReference type="STRING" id="43775.SAMN04489760_10621"/>
<dbReference type="Gene3D" id="2.160.10.10">
    <property type="entry name" value="Hexapeptide repeat proteins"/>
    <property type="match status" value="1"/>
</dbReference>
<feature type="domain" description="UDP-3-O-[3-hydroxymyristoyl] glucosamine N-acyltransferase non-repeat region" evidence="8">
    <location>
        <begin position="22"/>
        <end position="85"/>
    </location>
</feature>
<evidence type="ECO:0000256" key="3">
    <source>
        <dbReference type="ARBA" id="ARBA00022679"/>
    </source>
</evidence>
<keyword evidence="5 7" id="KW-0443">Lipid metabolism</keyword>
<dbReference type="NCBIfam" id="TIGR01853">
    <property type="entry name" value="lipid_A_lpxD"/>
    <property type="match status" value="1"/>
</dbReference>
<keyword evidence="10" id="KW-1185">Reference proteome</keyword>
<dbReference type="AlphaFoldDB" id="A0A1H7W9G2"/>
<dbReference type="RefSeq" id="WP_093882729.1">
    <property type="nucleotide sequence ID" value="NZ_FOBS01000006.1"/>
</dbReference>
<evidence type="ECO:0000256" key="1">
    <source>
        <dbReference type="ARBA" id="ARBA00022516"/>
    </source>
</evidence>
<dbReference type="GO" id="GO:0103118">
    <property type="term" value="F:UDP-3-O-[(3R)-3-hydroxyacyl]-glucosamine N-acyltransferase activity"/>
    <property type="evidence" value="ECO:0007669"/>
    <property type="project" value="UniProtKB-EC"/>
</dbReference>
<comment type="similarity">
    <text evidence="7">Belongs to the transferase hexapeptide repeat family. LpxD subfamily.</text>
</comment>
<dbReference type="Pfam" id="PF00132">
    <property type="entry name" value="Hexapep"/>
    <property type="match status" value="1"/>
</dbReference>
<keyword evidence="4 7" id="KW-0677">Repeat</keyword>
<dbReference type="GO" id="GO:0016410">
    <property type="term" value="F:N-acyltransferase activity"/>
    <property type="evidence" value="ECO:0007669"/>
    <property type="project" value="InterPro"/>
</dbReference>
<dbReference type="InterPro" id="IPR011004">
    <property type="entry name" value="Trimer_LpxA-like_sf"/>
</dbReference>
<dbReference type="UniPathway" id="UPA00973"/>
<evidence type="ECO:0000256" key="4">
    <source>
        <dbReference type="ARBA" id="ARBA00022737"/>
    </source>
</evidence>
<reference evidence="9 10" key="1">
    <citation type="submission" date="2016-10" db="EMBL/GenBank/DDBJ databases">
        <authorList>
            <person name="de Groot N.N."/>
        </authorList>
    </citation>
    <scope>NUCLEOTIDE SEQUENCE [LARGE SCALE GENOMIC DNA]</scope>
    <source>
        <strain evidence="9 10">DSM 8423</strain>
    </source>
</reference>
<dbReference type="PANTHER" id="PTHR43378">
    <property type="entry name" value="UDP-3-O-ACYLGLUCOSAMINE N-ACYLTRANSFERASE"/>
    <property type="match status" value="1"/>
</dbReference>
<feature type="active site" description="Proton acceptor" evidence="7">
    <location>
        <position position="237"/>
    </location>
</feature>
<evidence type="ECO:0000256" key="5">
    <source>
        <dbReference type="ARBA" id="ARBA00023098"/>
    </source>
</evidence>
<dbReference type="InterPro" id="IPR007691">
    <property type="entry name" value="LpxD"/>
</dbReference>
<keyword evidence="6 7" id="KW-0012">Acyltransferase</keyword>
<keyword evidence="1 7" id="KW-0444">Lipid biosynthesis</keyword>
<evidence type="ECO:0000313" key="9">
    <source>
        <dbReference type="EMBL" id="SEM18150.1"/>
    </source>
</evidence>
<evidence type="ECO:0000259" key="8">
    <source>
        <dbReference type="Pfam" id="PF04613"/>
    </source>
</evidence>
<dbReference type="InterPro" id="IPR020573">
    <property type="entry name" value="UDP_GlcNAc_AcTrfase_non-rep"/>
</dbReference>
<dbReference type="EMBL" id="FOBS01000006">
    <property type="protein sequence ID" value="SEM18150.1"/>
    <property type="molecule type" value="Genomic_DNA"/>
</dbReference>
<dbReference type="OrthoDB" id="9784739at2"/>
<dbReference type="Gene3D" id="3.40.1390.10">
    <property type="entry name" value="MurE/MurF, N-terminal domain"/>
    <property type="match status" value="1"/>
</dbReference>
<dbReference type="PANTHER" id="PTHR43378:SF2">
    <property type="entry name" value="UDP-3-O-ACYLGLUCOSAMINE N-ACYLTRANSFERASE 1, MITOCHONDRIAL-RELATED"/>
    <property type="match status" value="1"/>
</dbReference>
<comment type="subunit">
    <text evidence="7">Homotrimer.</text>
</comment>
<dbReference type="InterPro" id="IPR018357">
    <property type="entry name" value="Hexapep_transf_CS"/>
</dbReference>
<evidence type="ECO:0000256" key="7">
    <source>
        <dbReference type="HAMAP-Rule" id="MF_00523"/>
    </source>
</evidence>
<dbReference type="InterPro" id="IPR001451">
    <property type="entry name" value="Hexapep"/>
</dbReference>
<evidence type="ECO:0000256" key="2">
    <source>
        <dbReference type="ARBA" id="ARBA00022556"/>
    </source>
</evidence>
<comment type="pathway">
    <text evidence="7">Bacterial outer membrane biogenesis; LPS lipid A biosynthesis.</text>
</comment>
<comment type="function">
    <text evidence="7">Catalyzes the N-acylation of UDP-3-O-acylglucosamine using 3-hydroxyacyl-ACP as the acyl donor. Is involved in the biosynthesis of lipid A, a phosphorylated glycolipid that anchors the lipopolysaccharide to the outer membrane of the cell.</text>
</comment>
<sequence length="349" mass="37191">MKKSLDEIASFLGGTVVGDGEILIESIRGIDEAGPGEMTFIANAQYEKKLLTTKASAVLVSRDTESSGKNLIQVDDPYVALGSLLSLFYPEEKEAPVVSGQAVIEEGAEIAPSATIYPGVYVGRGARIDARVVLYPGVFIGREVVVGEDSVLYPNVAVYRRCLIGKRVIVHAGAVVGSDGFGFASPGQENVKIPQIGMVQIDDDVEIGSNTTIDRATLGRTWIQRGAKIDNLVQIAHNVVVGEMSVIVSQVGISGSTQLGRSVILGGQAGLVGHLEIGDFAMVGAQSGVHEDVKAHTVVSGSPCMPHRNWLRSMSCIPRLPEMRTSLNGLVKRVETLEKHCSLKKEKET</sequence>
<dbReference type="GO" id="GO:0009245">
    <property type="term" value="P:lipid A biosynthetic process"/>
    <property type="evidence" value="ECO:0007669"/>
    <property type="project" value="UniProtKB-UniRule"/>
</dbReference>
<gene>
    <name evidence="7" type="primary">lpxD</name>
    <name evidence="9" type="ORF">SAMN04489760_10621</name>
</gene>
<dbReference type="SUPFAM" id="SSF51161">
    <property type="entry name" value="Trimeric LpxA-like enzymes"/>
    <property type="match status" value="1"/>
</dbReference>
<dbReference type="GO" id="GO:0016020">
    <property type="term" value="C:membrane"/>
    <property type="evidence" value="ECO:0007669"/>
    <property type="project" value="GOC"/>
</dbReference>
<protein>
    <recommendedName>
        <fullName evidence="7">UDP-3-O-acylglucosamine N-acyltransferase</fullName>
        <ecNumber evidence="7">2.3.1.191</ecNumber>
    </recommendedName>
</protein>
<dbReference type="PROSITE" id="PS00101">
    <property type="entry name" value="HEXAPEP_TRANSFERASES"/>
    <property type="match status" value="2"/>
</dbReference>
<name>A0A1H7W9G2_9BACT</name>
<dbReference type="EC" id="2.3.1.191" evidence="7"/>